<dbReference type="Proteomes" id="UP000411588">
    <property type="component" value="Unassembled WGS sequence"/>
</dbReference>
<dbReference type="AlphaFoldDB" id="A0AB74QH34"/>
<comment type="caution">
    <text evidence="1">The sequence shown here is derived from an EMBL/GenBank/DDBJ whole genome shotgun (WGS) entry which is preliminary data.</text>
</comment>
<organism evidence="1 2">
    <name type="scientific">Clostridioides difficile</name>
    <name type="common">Peptoclostridium difficile</name>
    <dbReference type="NCBI Taxonomy" id="1496"/>
    <lineage>
        <taxon>Bacteria</taxon>
        <taxon>Bacillati</taxon>
        <taxon>Bacillota</taxon>
        <taxon>Clostridia</taxon>
        <taxon>Peptostreptococcales</taxon>
        <taxon>Peptostreptococcaceae</taxon>
        <taxon>Clostridioides</taxon>
    </lineage>
</organism>
<reference evidence="1 2" key="1">
    <citation type="submission" date="2019-02" db="EMBL/GenBank/DDBJ databases">
        <authorList>
            <consortium name="Pathogen Informatics"/>
        </authorList>
    </citation>
    <scope>NUCLEOTIDE SEQUENCE [LARGE SCALE GENOMIC DNA]</scope>
    <source>
        <strain evidence="2">clo34</strain>
    </source>
</reference>
<evidence type="ECO:0000313" key="1">
    <source>
        <dbReference type="EMBL" id="VFD36766.1"/>
    </source>
</evidence>
<evidence type="ECO:0000313" key="2">
    <source>
        <dbReference type="Proteomes" id="UP000411588"/>
    </source>
</evidence>
<accession>A0AB74QH34</accession>
<protein>
    <submittedName>
        <fullName evidence="1">Uncharacterized protein</fullName>
    </submittedName>
</protein>
<dbReference type="EMBL" id="CAADAN010000035">
    <property type="protein sequence ID" value="VFD36766.1"/>
    <property type="molecule type" value="Genomic_DNA"/>
</dbReference>
<gene>
    <name evidence="1" type="ORF">SAMEA1402399_04180</name>
</gene>
<sequence>MKLECYRLTLTYKRGAIMITTQMYKINNEIYLNNICLEENKEITIWVEKNNTHELIWLKIANVNGKLAIFVQDIENAVIKEWQGRKEYERVLGQIEDKQVEKGEILYEEYWK</sequence>
<proteinExistence type="predicted"/>
<name>A0AB74QH34_CLODI</name>